<dbReference type="PIRSF" id="PIRSF000525">
    <property type="entry name" value="SerC"/>
    <property type="match status" value="1"/>
</dbReference>
<keyword evidence="5" id="KW-0032">Aminotransferase</keyword>
<dbReference type="GO" id="GO:0005737">
    <property type="term" value="C:cytoplasm"/>
    <property type="evidence" value="ECO:0007669"/>
    <property type="project" value="TreeGrafter"/>
</dbReference>
<comment type="similarity">
    <text evidence="3">Belongs to the class-V pyridoxal-phosphate-dependent aminotransferase family. SerC subfamily.</text>
</comment>
<dbReference type="NCBIfam" id="NF003764">
    <property type="entry name" value="PRK05355.1"/>
    <property type="match status" value="1"/>
</dbReference>
<dbReference type="PANTHER" id="PTHR43247:SF1">
    <property type="entry name" value="PHOSPHOSERINE AMINOTRANSFERASE"/>
    <property type="match status" value="1"/>
</dbReference>
<dbReference type="SUPFAM" id="SSF53383">
    <property type="entry name" value="PLP-dependent transferases"/>
    <property type="match status" value="1"/>
</dbReference>
<dbReference type="InterPro" id="IPR015422">
    <property type="entry name" value="PyrdxlP-dep_Trfase_small"/>
</dbReference>
<dbReference type="VEuPathDB" id="CryptoDB:Cvel_11118"/>
<dbReference type="HAMAP" id="MF_00160">
    <property type="entry name" value="SerC_aminotrans_5"/>
    <property type="match status" value="1"/>
</dbReference>
<keyword evidence="8" id="KW-0663">Pyridoxal phosphate</keyword>
<evidence type="ECO:0000256" key="10">
    <source>
        <dbReference type="ARBA" id="ARBA00049007"/>
    </source>
</evidence>
<comment type="cofactor">
    <cofactor evidence="1">
        <name>pyridoxal 5'-phosphate</name>
        <dbReference type="ChEBI" id="CHEBI:597326"/>
    </cofactor>
</comment>
<evidence type="ECO:0000259" key="11">
    <source>
        <dbReference type="Pfam" id="PF00266"/>
    </source>
</evidence>
<proteinExistence type="inferred from homology"/>
<dbReference type="GO" id="GO:0030170">
    <property type="term" value="F:pyridoxal phosphate binding"/>
    <property type="evidence" value="ECO:0007669"/>
    <property type="project" value="TreeGrafter"/>
</dbReference>
<evidence type="ECO:0000256" key="6">
    <source>
        <dbReference type="ARBA" id="ARBA00022605"/>
    </source>
</evidence>
<evidence type="ECO:0000256" key="5">
    <source>
        <dbReference type="ARBA" id="ARBA00022576"/>
    </source>
</evidence>
<sequence>MERAQREFLNFQSTHMGVLEITNLDASNDHPGEPRQPVQKMMLETEHKLRETLKIPQNYRVLYMWGGAVGQFSAVPLNLCSKENPKGDYVDMGFWSKRALTEGKKYCDVHVAATVTTKIPHSSTWDVRRDADFVHICLNETVQGTEFHEDPEWPSDYPPLVADATSTLLSRPVDIARYGIVYASGGKNLPAGMCLVIIREDLLTDREAHPLCPQVFDYRKLGGALMPKASCFQSLPNTPPVFAVYMLGLVLDWIREDFGGDLNQVKRWAHARAEKLYDAVEASRGFYSTDVSRECRSVMNAPFWVNGGDIEMERRFAVEAAAAGLHYCFGHPVTGGVRITMYLGLPEATSDAAIAFMQKFEKENNPNTPAAA</sequence>
<dbReference type="Gene3D" id="3.40.640.10">
    <property type="entry name" value="Type I PLP-dependent aspartate aminotransferase-like (Major domain)"/>
    <property type="match status" value="1"/>
</dbReference>
<keyword evidence="7" id="KW-0808">Transferase</keyword>
<dbReference type="GO" id="GO:0004648">
    <property type="term" value="F:O-phospho-L-serine:2-oxoglutarate aminotransferase activity"/>
    <property type="evidence" value="ECO:0007669"/>
    <property type="project" value="UniProtKB-EC"/>
</dbReference>
<dbReference type="AlphaFoldDB" id="A0A0G4I5I3"/>
<name>A0A0G4I5I3_9ALVE</name>
<organism evidence="12">
    <name type="scientific">Chromera velia CCMP2878</name>
    <dbReference type="NCBI Taxonomy" id="1169474"/>
    <lineage>
        <taxon>Eukaryota</taxon>
        <taxon>Sar</taxon>
        <taxon>Alveolata</taxon>
        <taxon>Colpodellida</taxon>
        <taxon>Chromeraceae</taxon>
        <taxon>Chromera</taxon>
    </lineage>
</organism>
<evidence type="ECO:0000256" key="4">
    <source>
        <dbReference type="ARBA" id="ARBA00013030"/>
    </source>
</evidence>
<dbReference type="InterPro" id="IPR015424">
    <property type="entry name" value="PyrdxlP-dep_Trfase"/>
</dbReference>
<keyword evidence="9" id="KW-0718">Serine biosynthesis</keyword>
<dbReference type="PANTHER" id="PTHR43247">
    <property type="entry name" value="PHOSPHOSERINE AMINOTRANSFERASE"/>
    <property type="match status" value="1"/>
</dbReference>
<dbReference type="Pfam" id="PF00266">
    <property type="entry name" value="Aminotran_5"/>
    <property type="match status" value="1"/>
</dbReference>
<keyword evidence="6" id="KW-0028">Amino-acid biosynthesis</keyword>
<dbReference type="EMBL" id="CDMZ01005166">
    <property type="protein sequence ID" value="CEM52163.1"/>
    <property type="molecule type" value="Genomic_DNA"/>
</dbReference>
<dbReference type="InterPro" id="IPR000192">
    <property type="entry name" value="Aminotrans_V_dom"/>
</dbReference>
<dbReference type="EC" id="2.6.1.52" evidence="4"/>
<evidence type="ECO:0000256" key="3">
    <source>
        <dbReference type="ARBA" id="ARBA00006904"/>
    </source>
</evidence>
<evidence type="ECO:0000256" key="9">
    <source>
        <dbReference type="ARBA" id="ARBA00023299"/>
    </source>
</evidence>
<dbReference type="UniPathway" id="UPA00135">
    <property type="reaction ID" value="UER00197"/>
</dbReference>
<evidence type="ECO:0000256" key="8">
    <source>
        <dbReference type="ARBA" id="ARBA00022898"/>
    </source>
</evidence>
<dbReference type="InterPro" id="IPR022278">
    <property type="entry name" value="Pser_aminoTfrase"/>
</dbReference>
<evidence type="ECO:0000313" key="12">
    <source>
        <dbReference type="EMBL" id="CEM52163.1"/>
    </source>
</evidence>
<comment type="pathway">
    <text evidence="2">Amino-acid biosynthesis; L-serine biosynthesis; L-serine from 3-phospho-D-glycerate: step 2/3.</text>
</comment>
<accession>A0A0G4I5I3</accession>
<dbReference type="GO" id="GO:0006564">
    <property type="term" value="P:L-serine biosynthetic process"/>
    <property type="evidence" value="ECO:0007669"/>
    <property type="project" value="UniProtKB-KW"/>
</dbReference>
<dbReference type="PhylomeDB" id="A0A0G4I5I3"/>
<comment type="catalytic activity">
    <reaction evidence="10">
        <text>O-phospho-L-serine + 2-oxoglutarate = 3-phosphooxypyruvate + L-glutamate</text>
        <dbReference type="Rhea" id="RHEA:14329"/>
        <dbReference type="ChEBI" id="CHEBI:16810"/>
        <dbReference type="ChEBI" id="CHEBI:18110"/>
        <dbReference type="ChEBI" id="CHEBI:29985"/>
        <dbReference type="ChEBI" id="CHEBI:57524"/>
        <dbReference type="EC" id="2.6.1.52"/>
    </reaction>
</comment>
<dbReference type="Gene3D" id="3.90.1150.10">
    <property type="entry name" value="Aspartate Aminotransferase, domain 1"/>
    <property type="match status" value="1"/>
</dbReference>
<feature type="domain" description="Aminotransferase class V" evidence="11">
    <location>
        <begin position="38"/>
        <end position="303"/>
    </location>
</feature>
<reference evidence="12" key="1">
    <citation type="submission" date="2014-11" db="EMBL/GenBank/DDBJ databases">
        <authorList>
            <person name="Otto D Thomas"/>
            <person name="Naeem Raeece"/>
        </authorList>
    </citation>
    <scope>NUCLEOTIDE SEQUENCE</scope>
</reference>
<protein>
    <recommendedName>
        <fullName evidence="4">phosphoserine transaminase</fullName>
        <ecNumber evidence="4">2.6.1.52</ecNumber>
    </recommendedName>
</protein>
<evidence type="ECO:0000256" key="1">
    <source>
        <dbReference type="ARBA" id="ARBA00001933"/>
    </source>
</evidence>
<evidence type="ECO:0000256" key="7">
    <source>
        <dbReference type="ARBA" id="ARBA00022679"/>
    </source>
</evidence>
<evidence type="ECO:0000256" key="2">
    <source>
        <dbReference type="ARBA" id="ARBA00005099"/>
    </source>
</evidence>
<dbReference type="InterPro" id="IPR015421">
    <property type="entry name" value="PyrdxlP-dep_Trfase_major"/>
</dbReference>
<gene>
    <name evidence="12" type="ORF">Cvel_11118</name>
</gene>